<reference evidence="16 17" key="1">
    <citation type="journal article" date="2020" name="Nature">
        <title>Six reference-quality genomes reveal evolution of bat adaptations.</title>
        <authorList>
            <person name="Jebb D."/>
            <person name="Huang Z."/>
            <person name="Pippel M."/>
            <person name="Hughes G.M."/>
            <person name="Lavrichenko K."/>
            <person name="Devanna P."/>
            <person name="Winkler S."/>
            <person name="Jermiin L.S."/>
            <person name="Skirmuntt E.C."/>
            <person name="Katzourakis A."/>
            <person name="Burkitt-Gray L."/>
            <person name="Ray D.A."/>
            <person name="Sullivan K.A.M."/>
            <person name="Roscito J.G."/>
            <person name="Kirilenko B.M."/>
            <person name="Davalos L.M."/>
            <person name="Corthals A.P."/>
            <person name="Power M.L."/>
            <person name="Jones G."/>
            <person name="Ransome R.D."/>
            <person name="Dechmann D.K.N."/>
            <person name="Locatelli A.G."/>
            <person name="Puechmaille S.J."/>
            <person name="Fedrigo O."/>
            <person name="Jarvis E.D."/>
            <person name="Hiller M."/>
            <person name="Vernes S.C."/>
            <person name="Myers E.W."/>
            <person name="Teeling E.C."/>
        </authorList>
    </citation>
    <scope>NUCLEOTIDE SEQUENCE [LARGE SCALE GENOMIC DNA]</scope>
    <source>
        <strain evidence="16">MMyoMyo1</strain>
        <tissue evidence="16">Flight muscle</tissue>
    </source>
</reference>
<dbReference type="InterPro" id="IPR033121">
    <property type="entry name" value="PEPTIDASE_A1"/>
</dbReference>
<comment type="caution">
    <text evidence="16">The sequence shown here is derived from an EMBL/GenBank/DDBJ whole genome shotgun (WGS) entry which is preliminary data.</text>
</comment>
<evidence type="ECO:0000256" key="2">
    <source>
        <dbReference type="ARBA" id="ARBA00004613"/>
    </source>
</evidence>
<dbReference type="SUPFAM" id="SSF50630">
    <property type="entry name" value="Acid proteases"/>
    <property type="match status" value="1"/>
</dbReference>
<dbReference type="PROSITE" id="PS00141">
    <property type="entry name" value="ASP_PROTEASE"/>
    <property type="match status" value="1"/>
</dbReference>
<evidence type="ECO:0000256" key="10">
    <source>
        <dbReference type="ARBA" id="ARBA00023145"/>
    </source>
</evidence>
<comment type="subcellular location">
    <subcellularLocation>
        <location evidence="2">Secreted</location>
    </subcellularLocation>
</comment>
<keyword evidence="17" id="KW-1185">Reference proteome</keyword>
<evidence type="ECO:0000256" key="14">
    <source>
        <dbReference type="RuleBase" id="RU000454"/>
    </source>
</evidence>
<evidence type="ECO:0000259" key="15">
    <source>
        <dbReference type="PROSITE" id="PS51767"/>
    </source>
</evidence>
<dbReference type="InterPro" id="IPR021109">
    <property type="entry name" value="Peptidase_aspartic_dom_sf"/>
</dbReference>
<dbReference type="InterPro" id="IPR001461">
    <property type="entry name" value="Aspartic_peptidase_A1"/>
</dbReference>
<dbReference type="EMBL" id="JABWUV010000018">
    <property type="protein sequence ID" value="KAF6291495.1"/>
    <property type="molecule type" value="Genomic_DNA"/>
</dbReference>
<evidence type="ECO:0000256" key="7">
    <source>
        <dbReference type="ARBA" id="ARBA00022729"/>
    </source>
</evidence>
<dbReference type="Gene3D" id="2.40.70.10">
    <property type="entry name" value="Acid Proteases"/>
    <property type="match status" value="1"/>
</dbReference>
<keyword evidence="7" id="KW-0732">Signal</keyword>
<dbReference type="PROSITE" id="PS51767">
    <property type="entry name" value="PEPTIDASE_A1"/>
    <property type="match status" value="1"/>
</dbReference>
<feature type="disulfide bond" evidence="13">
    <location>
        <begin position="43"/>
        <end position="47"/>
    </location>
</feature>
<dbReference type="GO" id="GO:0004190">
    <property type="term" value="F:aspartic-type endopeptidase activity"/>
    <property type="evidence" value="ECO:0007669"/>
    <property type="project" value="UniProtKB-KW"/>
</dbReference>
<keyword evidence="6 14" id="KW-0645">Protease</keyword>
<dbReference type="PRINTS" id="PR00792">
    <property type="entry name" value="PEPSIN"/>
</dbReference>
<protein>
    <recommendedName>
        <fullName evidence="4">renin</fullName>
        <ecNumber evidence="4">3.4.23.15</ecNumber>
    </recommendedName>
    <alternativeName>
        <fullName evidence="12">Angiotensinogenase</fullName>
    </alternativeName>
</protein>
<keyword evidence="11 13" id="KW-1015">Disulfide bond</keyword>
<dbReference type="PANTHER" id="PTHR47966:SF24">
    <property type="entry name" value="RENIN"/>
    <property type="match status" value="1"/>
</dbReference>
<evidence type="ECO:0000313" key="16">
    <source>
        <dbReference type="EMBL" id="KAF6291495.1"/>
    </source>
</evidence>
<evidence type="ECO:0000256" key="4">
    <source>
        <dbReference type="ARBA" id="ARBA00013216"/>
    </source>
</evidence>
<dbReference type="EC" id="3.4.23.15" evidence="4"/>
<name>A0A7J7STC1_MYOMY</name>
<dbReference type="InterPro" id="IPR001969">
    <property type="entry name" value="Aspartic_peptidase_AS"/>
</dbReference>
<evidence type="ECO:0000256" key="12">
    <source>
        <dbReference type="ARBA" id="ARBA00032220"/>
    </source>
</evidence>
<keyword evidence="10" id="KW-0865">Zymogen</keyword>
<feature type="disulfide bond" evidence="13">
    <location>
        <begin position="86"/>
        <end position="123"/>
    </location>
</feature>
<evidence type="ECO:0000256" key="6">
    <source>
        <dbReference type="ARBA" id="ARBA00022670"/>
    </source>
</evidence>
<comment type="similarity">
    <text evidence="3 14">Belongs to the peptidase A1 family.</text>
</comment>
<evidence type="ECO:0000256" key="3">
    <source>
        <dbReference type="ARBA" id="ARBA00007447"/>
    </source>
</evidence>
<dbReference type="FunFam" id="2.40.70.10:FF:000037">
    <property type="entry name" value="Renin"/>
    <property type="match status" value="1"/>
</dbReference>
<evidence type="ECO:0000256" key="8">
    <source>
        <dbReference type="ARBA" id="ARBA00022750"/>
    </source>
</evidence>
<evidence type="ECO:0000313" key="17">
    <source>
        <dbReference type="Proteomes" id="UP000527355"/>
    </source>
</evidence>
<keyword evidence="9 14" id="KW-0378">Hydrolase</keyword>
<dbReference type="VEuPathDB" id="HostDB:GeneID_118673786"/>
<dbReference type="GO" id="GO:0005615">
    <property type="term" value="C:extracellular space"/>
    <property type="evidence" value="ECO:0007669"/>
    <property type="project" value="TreeGrafter"/>
</dbReference>
<evidence type="ECO:0000256" key="5">
    <source>
        <dbReference type="ARBA" id="ARBA00022525"/>
    </source>
</evidence>
<dbReference type="Pfam" id="PF00026">
    <property type="entry name" value="Asp"/>
    <property type="match status" value="1"/>
</dbReference>
<comment type="catalytic activity">
    <reaction evidence="1">
        <text>Cleavage of Leu-|-Xaa bond in angiotensinogen to generate angiotensin I.</text>
        <dbReference type="EC" id="3.4.23.15"/>
    </reaction>
</comment>
<organism evidence="16 17">
    <name type="scientific">Myotis myotis</name>
    <name type="common">Greater mouse-eared bat</name>
    <name type="synonym">Vespertilio myotis</name>
    <dbReference type="NCBI Taxonomy" id="51298"/>
    <lineage>
        <taxon>Eukaryota</taxon>
        <taxon>Metazoa</taxon>
        <taxon>Chordata</taxon>
        <taxon>Craniata</taxon>
        <taxon>Vertebrata</taxon>
        <taxon>Euteleostomi</taxon>
        <taxon>Mammalia</taxon>
        <taxon>Eutheria</taxon>
        <taxon>Laurasiatheria</taxon>
        <taxon>Chiroptera</taxon>
        <taxon>Yangochiroptera</taxon>
        <taxon>Vespertilionidae</taxon>
        <taxon>Myotis</taxon>
    </lineage>
</organism>
<evidence type="ECO:0000256" key="13">
    <source>
        <dbReference type="PIRSR" id="PIRSR601461-2"/>
    </source>
</evidence>
<feature type="domain" description="Peptidase A1" evidence="15">
    <location>
        <begin position="1"/>
        <end position="164"/>
    </location>
</feature>
<sequence length="167" mass="17936">MASHHLPSPTKALQPAGAPSTCLSVCLTMASPRVSVRSSTLLCEEGCMAVVDTGASYISGPTSSLRLLMETLGAKELSTDEYVVSCNQVPSLPDISFHLGGRAYTLTSSDYVLQDPYSNDDLCTLALHGLDIPPPTGPVWVLGASFIRKFYTEFDRRNNRIGFALAH</sequence>
<proteinExistence type="inferred from homology"/>
<dbReference type="Proteomes" id="UP000527355">
    <property type="component" value="Unassembled WGS sequence"/>
</dbReference>
<dbReference type="AlphaFoldDB" id="A0A7J7STC1"/>
<accession>A0A7J7STC1</accession>
<dbReference type="GO" id="GO:0002003">
    <property type="term" value="P:angiotensin maturation"/>
    <property type="evidence" value="ECO:0007669"/>
    <property type="project" value="TreeGrafter"/>
</dbReference>
<evidence type="ECO:0000256" key="11">
    <source>
        <dbReference type="ARBA" id="ARBA00023157"/>
    </source>
</evidence>
<evidence type="ECO:0000256" key="1">
    <source>
        <dbReference type="ARBA" id="ARBA00000430"/>
    </source>
</evidence>
<keyword evidence="5" id="KW-0964">Secreted</keyword>
<dbReference type="PANTHER" id="PTHR47966">
    <property type="entry name" value="BETA-SITE APP-CLEAVING ENZYME, ISOFORM A-RELATED"/>
    <property type="match status" value="1"/>
</dbReference>
<keyword evidence="8 14" id="KW-0064">Aspartyl protease</keyword>
<evidence type="ECO:0000256" key="9">
    <source>
        <dbReference type="ARBA" id="ARBA00022801"/>
    </source>
</evidence>
<gene>
    <name evidence="16" type="ORF">mMyoMyo1_016459</name>
</gene>